<keyword evidence="2" id="KW-1185">Reference proteome</keyword>
<dbReference type="RefSeq" id="YP_009852870.1">
    <property type="nucleotide sequence ID" value="NC_048817.1"/>
</dbReference>
<dbReference type="EMBL" id="MN284904">
    <property type="protein sequence ID" value="QFP95610.1"/>
    <property type="molecule type" value="Genomic_DNA"/>
</dbReference>
<reference evidence="1 2" key="1">
    <citation type="submission" date="2019-08" db="EMBL/GenBank/DDBJ databases">
        <authorList>
            <person name="Kliewer B."/>
            <person name="Abdul Cader I."/>
            <person name="Barger N.T."/>
            <person name="Kapinos A.P."/>
            <person name="Panggabean A.F."/>
            <person name="Remijas L.E."/>
            <person name="Thai J."/>
            <person name="Torres N.C."/>
            <person name="Ngo R."/>
            <person name="Freise A.C."/>
            <person name="Moberg-Parker J."/>
            <person name="Garlena R.A."/>
            <person name="Russell D.A."/>
            <person name="Pope W.H."/>
            <person name="Jacobs-Sera D."/>
            <person name="Hatfull G.F."/>
        </authorList>
    </citation>
    <scope>NUCLEOTIDE SEQUENCE [LARGE SCALE GENOMIC DNA]</scope>
</reference>
<dbReference type="KEGG" id="vg:55623506"/>
<gene>
    <name evidence="1" type="primary">36</name>
    <name evidence="1" type="ORF">SEA_TANIS_36</name>
</gene>
<dbReference type="GeneID" id="55623506"/>
<organism evidence="1 2">
    <name type="scientific">Gordonia phage Tanis</name>
    <dbReference type="NCBI Taxonomy" id="2652415"/>
    <lineage>
        <taxon>Viruses</taxon>
        <taxon>Duplodnaviria</taxon>
        <taxon>Heunggongvirae</taxon>
        <taxon>Uroviricota</taxon>
        <taxon>Caudoviricetes</taxon>
        <taxon>Deejayvirinae</taxon>
        <taxon>Tanisvirus</taxon>
        <taxon>Tanisvirus tanis</taxon>
    </lineage>
</organism>
<evidence type="ECO:0000313" key="1">
    <source>
        <dbReference type="EMBL" id="QFP95610.1"/>
    </source>
</evidence>
<sequence length="76" mass="8598">MKIKQKFETAINSARTISLKATKAQETPESDIDARYEALKRFKFLGESGAFEGMEPEEITRVYTSLVEYELSVAGF</sequence>
<name>A0A5P8DBW0_9CAUD</name>
<evidence type="ECO:0000313" key="2">
    <source>
        <dbReference type="Proteomes" id="UP000326288"/>
    </source>
</evidence>
<protein>
    <submittedName>
        <fullName evidence="1">Uncharacterized protein</fullName>
    </submittedName>
</protein>
<dbReference type="Proteomes" id="UP000326288">
    <property type="component" value="Segment"/>
</dbReference>
<accession>A0A5P8DBW0</accession>
<proteinExistence type="predicted"/>